<proteinExistence type="predicted"/>
<evidence type="ECO:0000313" key="3">
    <source>
        <dbReference type="WBParaSite" id="BPAG_0000805201-mRNA-1"/>
    </source>
</evidence>
<reference evidence="3" key="1">
    <citation type="submission" date="2017-02" db="UniProtKB">
        <authorList>
            <consortium name="WormBaseParasite"/>
        </authorList>
    </citation>
    <scope>IDENTIFICATION</scope>
</reference>
<dbReference type="EMBL" id="UZAD01013130">
    <property type="protein sequence ID" value="VDN89200.1"/>
    <property type="molecule type" value="Genomic_DNA"/>
</dbReference>
<evidence type="ECO:0000313" key="1">
    <source>
        <dbReference type="EMBL" id="VDN89200.1"/>
    </source>
</evidence>
<gene>
    <name evidence="1" type="ORF">BPAG_LOCUS8014</name>
</gene>
<dbReference type="WBParaSite" id="BPAG_0000805201-mRNA-1">
    <property type="protein sequence ID" value="BPAG_0000805201-mRNA-1"/>
    <property type="gene ID" value="BPAG_0000805201"/>
</dbReference>
<organism evidence="3">
    <name type="scientific">Brugia pahangi</name>
    <name type="common">Filarial nematode worm</name>
    <dbReference type="NCBI Taxonomy" id="6280"/>
    <lineage>
        <taxon>Eukaryota</taxon>
        <taxon>Metazoa</taxon>
        <taxon>Ecdysozoa</taxon>
        <taxon>Nematoda</taxon>
        <taxon>Chromadorea</taxon>
        <taxon>Rhabditida</taxon>
        <taxon>Spirurina</taxon>
        <taxon>Spiruromorpha</taxon>
        <taxon>Filarioidea</taxon>
        <taxon>Onchocercidae</taxon>
        <taxon>Brugia</taxon>
    </lineage>
</organism>
<dbReference type="AlphaFoldDB" id="A0A0N4TIJ1"/>
<keyword evidence="2" id="KW-1185">Reference proteome</keyword>
<name>A0A0N4TIJ1_BRUPA</name>
<accession>A0A0N4TIJ1</accession>
<dbReference type="Proteomes" id="UP000278627">
    <property type="component" value="Unassembled WGS sequence"/>
</dbReference>
<protein>
    <submittedName>
        <fullName evidence="1 3">Uncharacterized protein</fullName>
    </submittedName>
</protein>
<sequence>MSSGELGIVSERVCMGILSVHFRISEVTVVATENNCHINMILGRRRSRGLVPTVTT</sequence>
<evidence type="ECO:0000313" key="2">
    <source>
        <dbReference type="Proteomes" id="UP000278627"/>
    </source>
</evidence>
<reference evidence="1 2" key="2">
    <citation type="submission" date="2018-11" db="EMBL/GenBank/DDBJ databases">
        <authorList>
            <consortium name="Pathogen Informatics"/>
        </authorList>
    </citation>
    <scope>NUCLEOTIDE SEQUENCE [LARGE SCALE GENOMIC DNA]</scope>
</reference>